<dbReference type="Gene3D" id="1.10.10.10">
    <property type="entry name" value="Winged helix-like DNA-binding domain superfamily/Winged helix DNA-binding domain"/>
    <property type="match status" value="1"/>
</dbReference>
<gene>
    <name evidence="6" type="ORF">ACFQ03_13855</name>
</gene>
<dbReference type="Pfam" id="PF13377">
    <property type="entry name" value="Peripla_BP_3"/>
    <property type="match status" value="1"/>
</dbReference>
<dbReference type="InterPro" id="IPR036390">
    <property type="entry name" value="WH_DNA-bd_sf"/>
</dbReference>
<dbReference type="PANTHER" id="PTHR30146">
    <property type="entry name" value="LACI-RELATED TRANSCRIPTIONAL REPRESSOR"/>
    <property type="match status" value="1"/>
</dbReference>
<keyword evidence="3" id="KW-0238">DNA-binding</keyword>
<dbReference type="Proteomes" id="UP001597120">
    <property type="component" value="Unassembled WGS sequence"/>
</dbReference>
<dbReference type="PROSITE" id="PS50949">
    <property type="entry name" value="HTH_GNTR"/>
    <property type="match status" value="1"/>
</dbReference>
<evidence type="ECO:0000259" key="5">
    <source>
        <dbReference type="PROSITE" id="PS50949"/>
    </source>
</evidence>
<dbReference type="EMBL" id="JBHTIU010000041">
    <property type="protein sequence ID" value="MFD0870242.1"/>
    <property type="molecule type" value="Genomic_DNA"/>
</dbReference>
<keyword evidence="4" id="KW-0804">Transcription</keyword>
<dbReference type="SMART" id="SM00345">
    <property type="entry name" value="HTH_GNTR"/>
    <property type="match status" value="1"/>
</dbReference>
<dbReference type="CDD" id="cd07377">
    <property type="entry name" value="WHTH_GntR"/>
    <property type="match status" value="1"/>
</dbReference>
<name>A0ABW3DCH2_9BACL</name>
<evidence type="ECO:0000256" key="3">
    <source>
        <dbReference type="ARBA" id="ARBA00023125"/>
    </source>
</evidence>
<dbReference type="SUPFAM" id="SSF53822">
    <property type="entry name" value="Periplasmic binding protein-like I"/>
    <property type="match status" value="1"/>
</dbReference>
<proteinExistence type="predicted"/>
<dbReference type="InterPro" id="IPR036388">
    <property type="entry name" value="WH-like_DNA-bd_sf"/>
</dbReference>
<evidence type="ECO:0000256" key="1">
    <source>
        <dbReference type="ARBA" id="ARBA00022491"/>
    </source>
</evidence>
<accession>A0ABW3DCH2</accession>
<dbReference type="Gene3D" id="3.40.50.2300">
    <property type="match status" value="2"/>
</dbReference>
<reference evidence="7" key="1">
    <citation type="journal article" date="2019" name="Int. J. Syst. Evol. Microbiol.">
        <title>The Global Catalogue of Microorganisms (GCM) 10K type strain sequencing project: providing services to taxonomists for standard genome sequencing and annotation.</title>
        <authorList>
            <consortium name="The Broad Institute Genomics Platform"/>
            <consortium name="The Broad Institute Genome Sequencing Center for Infectious Disease"/>
            <person name="Wu L."/>
            <person name="Ma J."/>
        </authorList>
    </citation>
    <scope>NUCLEOTIDE SEQUENCE [LARGE SCALE GENOMIC DNA]</scope>
    <source>
        <strain evidence="7">CCUG 57263</strain>
    </source>
</reference>
<evidence type="ECO:0000256" key="2">
    <source>
        <dbReference type="ARBA" id="ARBA00023015"/>
    </source>
</evidence>
<dbReference type="InterPro" id="IPR000524">
    <property type="entry name" value="Tscrpt_reg_HTH_GntR"/>
</dbReference>
<evidence type="ECO:0000313" key="6">
    <source>
        <dbReference type="EMBL" id="MFD0870242.1"/>
    </source>
</evidence>
<organism evidence="6 7">
    <name type="scientific">Paenibacillus residui</name>
    <dbReference type="NCBI Taxonomy" id="629724"/>
    <lineage>
        <taxon>Bacteria</taxon>
        <taxon>Bacillati</taxon>
        <taxon>Bacillota</taxon>
        <taxon>Bacilli</taxon>
        <taxon>Bacillales</taxon>
        <taxon>Paenibacillaceae</taxon>
        <taxon>Paenibacillus</taxon>
    </lineage>
</organism>
<dbReference type="PANTHER" id="PTHR30146:SF95">
    <property type="entry name" value="RIBOSE OPERON REPRESSOR"/>
    <property type="match status" value="1"/>
</dbReference>
<keyword evidence="1" id="KW-0678">Repressor</keyword>
<keyword evidence="2" id="KW-0805">Transcription regulation</keyword>
<dbReference type="InterPro" id="IPR046335">
    <property type="entry name" value="LacI/GalR-like_sensor"/>
</dbReference>
<dbReference type="Pfam" id="PF00392">
    <property type="entry name" value="GntR"/>
    <property type="match status" value="1"/>
</dbReference>
<evidence type="ECO:0000256" key="4">
    <source>
        <dbReference type="ARBA" id="ARBA00023163"/>
    </source>
</evidence>
<comment type="caution">
    <text evidence="6">The sequence shown here is derived from an EMBL/GenBank/DDBJ whole genome shotgun (WGS) entry which is preliminary data.</text>
</comment>
<sequence>MLSDQDSKPMYEKIFEILVQDIRNGKYRRGQRIPSEMELAEKYNVSRITSRKSLEMIASQGLIARKPGKGSFVVDAMEQTPDDQASSYMPVRRTDVPVLGLIMTDFGESYGIDLLRGIESAAEQHGVFLLLRRSFGKPEREERAIREFTELGANGFIIFPGHGRYINTEILKLVINKIPLVLIDRYLKGVEAASVSTDHAAAAREGAKHLLEWGHRRIGLLSPPPVDTSATEERMEGFVQAHAEQGVAIEKNYWLNDITSTLPGSFTKENIERDIDKIKNHLQQHPDMTAIFATEYNIALLAKAAIGQLGLTVPGDISVVCFDCPPSNPGSGYWFTHLLQQQEEMGRRAVETVLKLRKGEPVDMTVRLAARLVQGESTAAANKK</sequence>
<dbReference type="InterPro" id="IPR028082">
    <property type="entry name" value="Peripla_BP_I"/>
</dbReference>
<keyword evidence="7" id="KW-1185">Reference proteome</keyword>
<protein>
    <submittedName>
        <fullName evidence="6">GntR family transcriptional regulator</fullName>
    </submittedName>
</protein>
<dbReference type="PRINTS" id="PR00035">
    <property type="entry name" value="HTHGNTR"/>
</dbReference>
<dbReference type="RefSeq" id="WP_379288824.1">
    <property type="nucleotide sequence ID" value="NZ_JBHTIU010000041.1"/>
</dbReference>
<dbReference type="CDD" id="cd06267">
    <property type="entry name" value="PBP1_LacI_sugar_binding-like"/>
    <property type="match status" value="1"/>
</dbReference>
<evidence type="ECO:0000313" key="7">
    <source>
        <dbReference type="Proteomes" id="UP001597120"/>
    </source>
</evidence>
<feature type="domain" description="HTH gntR-type" evidence="5">
    <location>
        <begin position="8"/>
        <end position="76"/>
    </location>
</feature>
<dbReference type="SUPFAM" id="SSF46785">
    <property type="entry name" value="Winged helix' DNA-binding domain"/>
    <property type="match status" value="1"/>
</dbReference>